<evidence type="ECO:0000256" key="3">
    <source>
        <dbReference type="ARBA" id="ARBA00023136"/>
    </source>
</evidence>
<dbReference type="Gene3D" id="1.20.1250.20">
    <property type="entry name" value="MFS general substrate transporter like domains"/>
    <property type="match status" value="2"/>
</dbReference>
<dbReference type="Pfam" id="PF07690">
    <property type="entry name" value="MFS_1"/>
    <property type="match status" value="1"/>
</dbReference>
<evidence type="ECO:0000313" key="7">
    <source>
        <dbReference type="Proteomes" id="UP000202259"/>
    </source>
</evidence>
<keyword evidence="1 4" id="KW-0812">Transmembrane</keyword>
<proteinExistence type="predicted"/>
<reference evidence="6 7" key="1">
    <citation type="submission" date="2017-08" db="EMBL/GenBank/DDBJ databases">
        <title>Complete genome of Colwellia sp. NB097-1, a psychrophile bacterium ioslated from Bering Sea.</title>
        <authorList>
            <person name="Chen X."/>
        </authorList>
    </citation>
    <scope>NUCLEOTIDE SEQUENCE [LARGE SCALE GENOMIC DNA]</scope>
    <source>
        <strain evidence="6 7">NB097-1</strain>
    </source>
</reference>
<dbReference type="InterPro" id="IPR020846">
    <property type="entry name" value="MFS_dom"/>
</dbReference>
<keyword evidence="2 4" id="KW-1133">Transmembrane helix</keyword>
<dbReference type="InterPro" id="IPR050327">
    <property type="entry name" value="Proton-linked_MCT"/>
</dbReference>
<sequence>MKITNKYLVETIVFFSYVLFAMAWVGGTASMQSIMLSLDVHSLASASFISGAVTLAKIVGTFIAAWIAIKLGIKYAFFVSSLLITIGLLTPYAPNYELLLLSRFLMGLGGAFMVVYFNPIVLQFFKAEERSTINGINAVAFNIGTAVILWQMGSINDLTGGWQNSLTLFSVISLIVALLWLLVKFEEPDTSTQDINDLPEIYSYREGLKDRFNWIYGLAYSGILAFYICLFTFYPKAGIVQSKWVIGFGIIGTIFGIIYAKKIPLRLPVIRWSGFVVIISTAVFSFSDLYWLQTFAAMVLGFFIFLPVTALVSIPHELPKMTSARITIVFSMFYSISYIISTLILWLFGSLVDMNQGDYTMSFILITALSSTLFIGSYFLPESGLQNKEKEGS</sequence>
<protein>
    <submittedName>
        <fullName evidence="6">MFS transporter</fullName>
    </submittedName>
</protein>
<feature type="domain" description="Major facilitator superfamily (MFS) profile" evidence="5">
    <location>
        <begin position="9"/>
        <end position="385"/>
    </location>
</feature>
<dbReference type="PROSITE" id="PS50850">
    <property type="entry name" value="MFS"/>
    <property type="match status" value="1"/>
</dbReference>
<dbReference type="EMBL" id="CP020465">
    <property type="protein sequence ID" value="ASP48691.1"/>
    <property type="molecule type" value="Genomic_DNA"/>
</dbReference>
<feature type="transmembrane region" description="Helical" evidence="4">
    <location>
        <begin position="326"/>
        <end position="348"/>
    </location>
</feature>
<feature type="transmembrane region" description="Helical" evidence="4">
    <location>
        <begin position="133"/>
        <end position="153"/>
    </location>
</feature>
<feature type="transmembrane region" description="Helical" evidence="4">
    <location>
        <begin position="100"/>
        <end position="121"/>
    </location>
</feature>
<accession>A0A222GA75</accession>
<evidence type="ECO:0000259" key="5">
    <source>
        <dbReference type="PROSITE" id="PS50850"/>
    </source>
</evidence>
<evidence type="ECO:0000256" key="4">
    <source>
        <dbReference type="SAM" id="Phobius"/>
    </source>
</evidence>
<evidence type="ECO:0000256" key="2">
    <source>
        <dbReference type="ARBA" id="ARBA00022989"/>
    </source>
</evidence>
<feature type="transmembrane region" description="Helical" evidence="4">
    <location>
        <begin position="214"/>
        <end position="234"/>
    </location>
</feature>
<evidence type="ECO:0000313" key="6">
    <source>
        <dbReference type="EMBL" id="ASP48691.1"/>
    </source>
</evidence>
<evidence type="ECO:0000256" key="1">
    <source>
        <dbReference type="ARBA" id="ARBA00022692"/>
    </source>
</evidence>
<dbReference type="InterPro" id="IPR036259">
    <property type="entry name" value="MFS_trans_sf"/>
</dbReference>
<keyword evidence="7" id="KW-1185">Reference proteome</keyword>
<organism evidence="6 7">
    <name type="scientific">Cognaticolwellia beringensis</name>
    <dbReference type="NCBI Taxonomy" id="1967665"/>
    <lineage>
        <taxon>Bacteria</taxon>
        <taxon>Pseudomonadati</taxon>
        <taxon>Pseudomonadota</taxon>
        <taxon>Gammaproteobacteria</taxon>
        <taxon>Alteromonadales</taxon>
        <taxon>Colwelliaceae</taxon>
        <taxon>Cognaticolwellia</taxon>
    </lineage>
</organism>
<dbReference type="GO" id="GO:0022857">
    <property type="term" value="F:transmembrane transporter activity"/>
    <property type="evidence" value="ECO:0007669"/>
    <property type="project" value="InterPro"/>
</dbReference>
<feature type="transmembrane region" description="Helical" evidence="4">
    <location>
        <begin position="46"/>
        <end position="68"/>
    </location>
</feature>
<dbReference type="SUPFAM" id="SSF103473">
    <property type="entry name" value="MFS general substrate transporter"/>
    <property type="match status" value="1"/>
</dbReference>
<feature type="transmembrane region" description="Helical" evidence="4">
    <location>
        <begin position="292"/>
        <end position="314"/>
    </location>
</feature>
<feature type="transmembrane region" description="Helical" evidence="4">
    <location>
        <begin position="240"/>
        <end position="260"/>
    </location>
</feature>
<dbReference type="AlphaFoldDB" id="A0A222GA75"/>
<gene>
    <name evidence="6" type="ORF">B5D82_13470</name>
</gene>
<name>A0A222GA75_9GAMM</name>
<feature type="transmembrane region" description="Helical" evidence="4">
    <location>
        <begin position="165"/>
        <end position="183"/>
    </location>
</feature>
<dbReference type="KEGG" id="cber:B5D82_13470"/>
<feature type="transmembrane region" description="Helical" evidence="4">
    <location>
        <begin position="7"/>
        <end position="26"/>
    </location>
</feature>
<dbReference type="InterPro" id="IPR011701">
    <property type="entry name" value="MFS"/>
</dbReference>
<dbReference type="CDD" id="cd06174">
    <property type="entry name" value="MFS"/>
    <property type="match status" value="1"/>
</dbReference>
<dbReference type="PANTHER" id="PTHR11360">
    <property type="entry name" value="MONOCARBOXYLATE TRANSPORTER"/>
    <property type="match status" value="1"/>
</dbReference>
<dbReference type="Proteomes" id="UP000202259">
    <property type="component" value="Chromosome"/>
</dbReference>
<feature type="transmembrane region" description="Helical" evidence="4">
    <location>
        <begin position="269"/>
        <end position="286"/>
    </location>
</feature>
<feature type="transmembrane region" description="Helical" evidence="4">
    <location>
        <begin position="360"/>
        <end position="380"/>
    </location>
</feature>
<dbReference type="RefSeq" id="WP_081152223.1">
    <property type="nucleotide sequence ID" value="NZ_CP020465.1"/>
</dbReference>
<keyword evidence="3 4" id="KW-0472">Membrane</keyword>
<dbReference type="OrthoDB" id="8595469at2"/>
<feature type="transmembrane region" description="Helical" evidence="4">
    <location>
        <begin position="75"/>
        <end position="94"/>
    </location>
</feature>